<feature type="transmembrane region" description="Helical" evidence="1">
    <location>
        <begin position="58"/>
        <end position="77"/>
    </location>
</feature>
<reference evidence="3" key="1">
    <citation type="journal article" date="2019" name="Int. J. Syst. Evol. Microbiol.">
        <title>The Global Catalogue of Microorganisms (GCM) 10K type strain sequencing project: providing services to taxonomists for standard genome sequencing and annotation.</title>
        <authorList>
            <consortium name="The Broad Institute Genomics Platform"/>
            <consortium name="The Broad Institute Genome Sequencing Center for Infectious Disease"/>
            <person name="Wu L."/>
            <person name="Ma J."/>
        </authorList>
    </citation>
    <scope>NUCLEOTIDE SEQUENCE [LARGE SCALE GENOMIC DNA]</scope>
    <source>
        <strain evidence="3">CCM 8749</strain>
    </source>
</reference>
<comment type="caution">
    <text evidence="2">The sequence shown here is derived from an EMBL/GenBank/DDBJ whole genome shotgun (WGS) entry which is preliminary data.</text>
</comment>
<keyword evidence="3" id="KW-1185">Reference proteome</keyword>
<keyword evidence="1" id="KW-0812">Transmembrane</keyword>
<organism evidence="2 3">
    <name type="scientific">Marinicrinis lubricantis</name>
    <dbReference type="NCBI Taxonomy" id="2086470"/>
    <lineage>
        <taxon>Bacteria</taxon>
        <taxon>Bacillati</taxon>
        <taxon>Bacillota</taxon>
        <taxon>Bacilli</taxon>
        <taxon>Bacillales</taxon>
        <taxon>Paenibacillaceae</taxon>
    </lineage>
</organism>
<evidence type="ECO:0000313" key="3">
    <source>
        <dbReference type="Proteomes" id="UP001596250"/>
    </source>
</evidence>
<evidence type="ECO:0000313" key="2">
    <source>
        <dbReference type="EMBL" id="MFC5987063.1"/>
    </source>
</evidence>
<keyword evidence="1" id="KW-1133">Transmembrane helix</keyword>
<keyword evidence="1" id="KW-0472">Membrane</keyword>
<dbReference type="RefSeq" id="WP_379894389.1">
    <property type="nucleotide sequence ID" value="NZ_CBCSCT010000056.1"/>
</dbReference>
<name>A0ABW1IPQ0_9BACL</name>
<protein>
    <submittedName>
        <fullName evidence="2">Uncharacterized protein</fullName>
    </submittedName>
</protein>
<dbReference type="EMBL" id="JBHSQV010000149">
    <property type="protein sequence ID" value="MFC5987063.1"/>
    <property type="molecule type" value="Genomic_DNA"/>
</dbReference>
<dbReference type="Proteomes" id="UP001596250">
    <property type="component" value="Unassembled WGS sequence"/>
</dbReference>
<gene>
    <name evidence="2" type="ORF">ACFPXP_11675</name>
</gene>
<accession>A0ABW1IPQ0</accession>
<sequence length="82" mass="9207">MTKEDGYYLEIRDQNGGTGQKHLLSYLAELTVDMLSVADQPSKVIYEEYCKRYGPIPLSYVALVGVCIPAFVQFLGLDDKLD</sequence>
<evidence type="ECO:0000256" key="1">
    <source>
        <dbReference type="SAM" id="Phobius"/>
    </source>
</evidence>
<proteinExistence type="predicted"/>